<dbReference type="PROSITE" id="PS50948">
    <property type="entry name" value="PAN"/>
    <property type="match status" value="1"/>
</dbReference>
<dbReference type="Proteomes" id="UP001652625">
    <property type="component" value="Chromosome 12"/>
</dbReference>
<dbReference type="SUPFAM" id="SSF49899">
    <property type="entry name" value="Concanavalin A-like lectins/glucanases"/>
    <property type="match status" value="1"/>
</dbReference>
<dbReference type="Gene3D" id="2.60.120.200">
    <property type="match status" value="1"/>
</dbReference>
<evidence type="ECO:0000256" key="1">
    <source>
        <dbReference type="SAM" id="SignalP"/>
    </source>
</evidence>
<sequence length="326" mass="37716">MFYAKLQLLSICFVSGFAPFPHLWWDIEIYQEKTVFLRGEISTYALLLNGTTVATDLSGLRQGHFLTFNGSNAGFIFNTSLYRDKITSKCFLRNNTLCKEFTFAFWVKWSKWGDTFVIASPALRMQFFTAYTLAVEFIAENQHWIIFTPLIVSEKWDFYSITFNTTCLQLIVNAVGSQTICQTYKGSPTNNFTEDVLAIGLPLKNDHDSDTEMYIDDIMIWNRALKIYEIESAFSYDFKDVKVQGGCSTTFHYKDRYLDGFVIQETKLNSVEECLSFCLEIGYCQSFNFEYKGTGKKKKCVINSSQKHDAPWNLINVDGYFYYDVE</sequence>
<dbReference type="SMART" id="SM00473">
    <property type="entry name" value="PAN_AP"/>
    <property type="match status" value="1"/>
</dbReference>
<dbReference type="InterPro" id="IPR003609">
    <property type="entry name" value="Pan_app"/>
</dbReference>
<dbReference type="Pfam" id="PF13385">
    <property type="entry name" value="Laminin_G_3"/>
    <property type="match status" value="1"/>
</dbReference>
<dbReference type="Gene3D" id="3.50.4.10">
    <property type="entry name" value="Hepatocyte Growth Factor"/>
    <property type="match status" value="1"/>
</dbReference>
<feature type="chain" id="PRO_5047437746" evidence="1">
    <location>
        <begin position="17"/>
        <end position="326"/>
    </location>
</feature>
<evidence type="ECO:0000313" key="3">
    <source>
        <dbReference type="Proteomes" id="UP001652625"/>
    </source>
</evidence>
<accession>A0ABM4CZJ8</accession>
<dbReference type="RefSeq" id="XP_065667390.1">
    <property type="nucleotide sequence ID" value="XM_065811318.1"/>
</dbReference>
<protein>
    <submittedName>
        <fullName evidence="4">Uncharacterized protein LOC105843488 isoform X2</fullName>
    </submittedName>
</protein>
<dbReference type="SUPFAM" id="SSF57414">
    <property type="entry name" value="Hairpin loop containing domain-like"/>
    <property type="match status" value="1"/>
</dbReference>
<feature type="domain" description="Apple" evidence="2">
    <location>
        <begin position="247"/>
        <end position="326"/>
    </location>
</feature>
<reference evidence="4" key="1">
    <citation type="submission" date="2025-08" db="UniProtKB">
        <authorList>
            <consortium name="RefSeq"/>
        </authorList>
    </citation>
    <scope>IDENTIFICATION</scope>
</reference>
<dbReference type="GeneID" id="105843488"/>
<organism evidence="3 4">
    <name type="scientific">Hydra vulgaris</name>
    <name type="common">Hydra</name>
    <name type="synonym">Hydra attenuata</name>
    <dbReference type="NCBI Taxonomy" id="6087"/>
    <lineage>
        <taxon>Eukaryota</taxon>
        <taxon>Metazoa</taxon>
        <taxon>Cnidaria</taxon>
        <taxon>Hydrozoa</taxon>
        <taxon>Hydroidolina</taxon>
        <taxon>Anthoathecata</taxon>
        <taxon>Aplanulata</taxon>
        <taxon>Hydridae</taxon>
        <taxon>Hydra</taxon>
    </lineage>
</organism>
<keyword evidence="3" id="KW-1185">Reference proteome</keyword>
<evidence type="ECO:0000313" key="4">
    <source>
        <dbReference type="RefSeq" id="XP_065667390.1"/>
    </source>
</evidence>
<evidence type="ECO:0000259" key="2">
    <source>
        <dbReference type="PROSITE" id="PS50948"/>
    </source>
</evidence>
<name>A0ABM4CZJ8_HYDVU</name>
<dbReference type="Pfam" id="PF00024">
    <property type="entry name" value="PAN_1"/>
    <property type="match status" value="1"/>
</dbReference>
<proteinExistence type="predicted"/>
<dbReference type="InterPro" id="IPR013320">
    <property type="entry name" value="ConA-like_dom_sf"/>
</dbReference>
<feature type="signal peptide" evidence="1">
    <location>
        <begin position="1"/>
        <end position="16"/>
    </location>
</feature>
<keyword evidence="1" id="KW-0732">Signal</keyword>
<gene>
    <name evidence="4" type="primary">LOC105843488</name>
</gene>